<dbReference type="PANTHER" id="PTHR46173">
    <property type="entry name" value="CCA TRNA NUCLEOTIDYLTRANSFERASE 1, MITOCHONDRIAL"/>
    <property type="match status" value="1"/>
</dbReference>
<dbReference type="InterPro" id="IPR032828">
    <property type="entry name" value="PolyA_RNA-bd"/>
</dbReference>
<feature type="domain" description="Poly A polymerase head" evidence="9">
    <location>
        <begin position="27"/>
        <end position="149"/>
    </location>
</feature>
<dbReference type="RefSeq" id="WP_092076911.1">
    <property type="nucleotide sequence ID" value="NZ_FOYI01000002.1"/>
</dbReference>
<dbReference type="InterPro" id="IPR050264">
    <property type="entry name" value="Bact_CCA-adding_enz_type3_sf"/>
</dbReference>
<keyword evidence="12" id="KW-1185">Reference proteome</keyword>
<feature type="domain" description="tRNA nucleotidyltransferase/poly(A) polymerase RNA and SrmB- binding" evidence="10">
    <location>
        <begin position="182"/>
        <end position="239"/>
    </location>
</feature>
<dbReference type="Gene3D" id="3.30.460.10">
    <property type="entry name" value="Beta Polymerase, domain 2"/>
    <property type="match status" value="1"/>
</dbReference>
<comment type="cofactor">
    <cofactor evidence="1">
        <name>Mg(2+)</name>
        <dbReference type="ChEBI" id="CHEBI:18420"/>
    </cofactor>
</comment>
<sequence length="385" mass="41261">MKVTGAWIEGKTTQAVMAMLAEAGHQAFVVGGCVRNALLGAPITDIDISTDARPERVLELAGKAGFKAVPTGIDHGTVTVIAGGIPHEITTFRRDVETDGRRAVVAYANSIEDDAHRRDFTMNALYASADGAIHDPINGLPDLRARRLRFIDDPRARITEDYLRILRFFRFHAWYGDPDLGLDAEGLAACAELSEGLEQISRERLGGELMKLLSAPDPAPSVAAMAHAGVLGRILPGADARPLPILIHEEAQRGVSPDALRRLATLTSPDAEALRLSRQQARRAGFLARAAREGAALAPLALDHGADTARDVLLIRAALLETPVSDGDWRFAQTAAAQDFPVAATDLMPDYTGPALGARLAALRSAWIASGFTLTRAELLDLPRE</sequence>
<evidence type="ECO:0000313" key="11">
    <source>
        <dbReference type="EMBL" id="SFR00825.1"/>
    </source>
</evidence>
<dbReference type="Gene3D" id="1.10.3090.10">
    <property type="entry name" value="cca-adding enzyme, domain 2"/>
    <property type="match status" value="1"/>
</dbReference>
<evidence type="ECO:0000259" key="9">
    <source>
        <dbReference type="Pfam" id="PF01743"/>
    </source>
</evidence>
<dbReference type="EMBL" id="FOYI01000002">
    <property type="protein sequence ID" value="SFR00825.1"/>
    <property type="molecule type" value="Genomic_DNA"/>
</dbReference>
<dbReference type="Pfam" id="PF01743">
    <property type="entry name" value="PolyA_pol"/>
    <property type="match status" value="1"/>
</dbReference>
<evidence type="ECO:0000256" key="3">
    <source>
        <dbReference type="ARBA" id="ARBA00022694"/>
    </source>
</evidence>
<evidence type="ECO:0000259" key="10">
    <source>
        <dbReference type="Pfam" id="PF12627"/>
    </source>
</evidence>
<dbReference type="Proteomes" id="UP000199302">
    <property type="component" value="Unassembled WGS sequence"/>
</dbReference>
<evidence type="ECO:0000256" key="6">
    <source>
        <dbReference type="ARBA" id="ARBA00022741"/>
    </source>
</evidence>
<protein>
    <submittedName>
        <fullName evidence="11">Poly(A) polymerase</fullName>
    </submittedName>
</protein>
<dbReference type="InterPro" id="IPR043519">
    <property type="entry name" value="NT_sf"/>
</dbReference>
<keyword evidence="4" id="KW-0548">Nucleotidyltransferase</keyword>
<dbReference type="PROSITE" id="PS51257">
    <property type="entry name" value="PROKAR_LIPOPROTEIN"/>
    <property type="match status" value="1"/>
</dbReference>
<dbReference type="AlphaFoldDB" id="A0A1I6D5T0"/>
<dbReference type="GO" id="GO:0016779">
    <property type="term" value="F:nucleotidyltransferase activity"/>
    <property type="evidence" value="ECO:0007669"/>
    <property type="project" value="UniProtKB-KW"/>
</dbReference>
<keyword evidence="2 8" id="KW-0808">Transferase</keyword>
<dbReference type="GO" id="GO:0008033">
    <property type="term" value="P:tRNA processing"/>
    <property type="evidence" value="ECO:0007669"/>
    <property type="project" value="UniProtKB-KW"/>
</dbReference>
<keyword evidence="8" id="KW-0694">RNA-binding</keyword>
<organism evidence="11 12">
    <name type="scientific">Poseidonocella sedimentorum</name>
    <dbReference type="NCBI Taxonomy" id="871652"/>
    <lineage>
        <taxon>Bacteria</taxon>
        <taxon>Pseudomonadati</taxon>
        <taxon>Pseudomonadota</taxon>
        <taxon>Alphaproteobacteria</taxon>
        <taxon>Rhodobacterales</taxon>
        <taxon>Roseobacteraceae</taxon>
        <taxon>Poseidonocella</taxon>
    </lineage>
</organism>
<evidence type="ECO:0000256" key="8">
    <source>
        <dbReference type="RuleBase" id="RU003953"/>
    </source>
</evidence>
<comment type="similarity">
    <text evidence="8">Belongs to the tRNA nucleotidyltransferase/poly(A) polymerase family.</text>
</comment>
<dbReference type="PANTHER" id="PTHR46173:SF1">
    <property type="entry name" value="CCA TRNA NUCLEOTIDYLTRANSFERASE 1, MITOCHONDRIAL"/>
    <property type="match status" value="1"/>
</dbReference>
<dbReference type="InterPro" id="IPR002646">
    <property type="entry name" value="PolA_pol_head_dom"/>
</dbReference>
<evidence type="ECO:0000256" key="2">
    <source>
        <dbReference type="ARBA" id="ARBA00022679"/>
    </source>
</evidence>
<proteinExistence type="inferred from homology"/>
<dbReference type="OrthoDB" id="9805698at2"/>
<dbReference type="SUPFAM" id="SSF81891">
    <property type="entry name" value="Poly A polymerase C-terminal region-like"/>
    <property type="match status" value="1"/>
</dbReference>
<evidence type="ECO:0000256" key="4">
    <source>
        <dbReference type="ARBA" id="ARBA00022695"/>
    </source>
</evidence>
<gene>
    <name evidence="11" type="ORF">SAMN04515673_102231</name>
</gene>
<dbReference type="GO" id="GO:0046872">
    <property type="term" value="F:metal ion binding"/>
    <property type="evidence" value="ECO:0007669"/>
    <property type="project" value="UniProtKB-KW"/>
</dbReference>
<keyword evidence="6" id="KW-0547">Nucleotide-binding</keyword>
<dbReference type="GO" id="GO:0000166">
    <property type="term" value="F:nucleotide binding"/>
    <property type="evidence" value="ECO:0007669"/>
    <property type="project" value="UniProtKB-KW"/>
</dbReference>
<dbReference type="SUPFAM" id="SSF81301">
    <property type="entry name" value="Nucleotidyltransferase"/>
    <property type="match status" value="1"/>
</dbReference>
<keyword evidence="7" id="KW-0460">Magnesium</keyword>
<evidence type="ECO:0000256" key="7">
    <source>
        <dbReference type="ARBA" id="ARBA00022842"/>
    </source>
</evidence>
<dbReference type="Pfam" id="PF12627">
    <property type="entry name" value="PolyA_pol_RNAbd"/>
    <property type="match status" value="1"/>
</dbReference>
<dbReference type="CDD" id="cd05398">
    <property type="entry name" value="NT_ClassII-CCAase"/>
    <property type="match status" value="1"/>
</dbReference>
<dbReference type="GO" id="GO:0000049">
    <property type="term" value="F:tRNA binding"/>
    <property type="evidence" value="ECO:0007669"/>
    <property type="project" value="TreeGrafter"/>
</dbReference>
<keyword evidence="3" id="KW-0819">tRNA processing</keyword>
<accession>A0A1I6D5T0</accession>
<evidence type="ECO:0000256" key="5">
    <source>
        <dbReference type="ARBA" id="ARBA00022723"/>
    </source>
</evidence>
<evidence type="ECO:0000256" key="1">
    <source>
        <dbReference type="ARBA" id="ARBA00001946"/>
    </source>
</evidence>
<dbReference type="STRING" id="871652.SAMN04515673_102231"/>
<evidence type="ECO:0000313" key="12">
    <source>
        <dbReference type="Proteomes" id="UP000199302"/>
    </source>
</evidence>
<reference evidence="11 12" key="1">
    <citation type="submission" date="2016-10" db="EMBL/GenBank/DDBJ databases">
        <authorList>
            <person name="de Groot N.N."/>
        </authorList>
    </citation>
    <scope>NUCLEOTIDE SEQUENCE [LARGE SCALE GENOMIC DNA]</scope>
    <source>
        <strain evidence="12">KMM 9023,NRIC 0796,JCM 17311,KCTC 23692</strain>
    </source>
</reference>
<keyword evidence="5" id="KW-0479">Metal-binding</keyword>
<name>A0A1I6D5T0_9RHOB</name>